<gene>
    <name evidence="2" type="ORF">SELO1098_LOCUS8466</name>
</gene>
<accession>A0A7S3GY62</accession>
<dbReference type="EMBL" id="HBIC01016821">
    <property type="protein sequence ID" value="CAE0279633.1"/>
    <property type="molecule type" value="Transcribed_RNA"/>
</dbReference>
<keyword evidence="1" id="KW-0472">Membrane</keyword>
<name>A0A7S3GY62_9STRA</name>
<evidence type="ECO:0008006" key="3">
    <source>
        <dbReference type="Google" id="ProtNLM"/>
    </source>
</evidence>
<evidence type="ECO:0000256" key="1">
    <source>
        <dbReference type="SAM" id="Phobius"/>
    </source>
</evidence>
<evidence type="ECO:0000313" key="2">
    <source>
        <dbReference type="EMBL" id="CAE0279633.1"/>
    </source>
</evidence>
<proteinExistence type="predicted"/>
<feature type="transmembrane region" description="Helical" evidence="1">
    <location>
        <begin position="42"/>
        <end position="64"/>
    </location>
</feature>
<feature type="transmembrane region" description="Helical" evidence="1">
    <location>
        <begin position="71"/>
        <end position="93"/>
    </location>
</feature>
<dbReference type="AlphaFoldDB" id="A0A7S3GY62"/>
<organism evidence="2">
    <name type="scientific">Spumella elongata</name>
    <dbReference type="NCBI Taxonomy" id="89044"/>
    <lineage>
        <taxon>Eukaryota</taxon>
        <taxon>Sar</taxon>
        <taxon>Stramenopiles</taxon>
        <taxon>Ochrophyta</taxon>
        <taxon>Chrysophyceae</taxon>
        <taxon>Chromulinales</taxon>
        <taxon>Chromulinaceae</taxon>
        <taxon>Spumella</taxon>
    </lineage>
</organism>
<keyword evidence="1" id="KW-1133">Transmembrane helix</keyword>
<protein>
    <recommendedName>
        <fullName evidence="3">Transmembrane protein</fullName>
    </recommendedName>
</protein>
<keyword evidence="1" id="KW-0812">Transmembrane</keyword>
<sequence>MAQAGVFAKSTALFLHPPSSPAAAFAQPLVESMPCECQWGLSSLFVGIVIILAAGVFTFFPAFLGLFDYPWYIALCWFWFLLGVTITAIGAVYECMGCQKAGRWHNAKAREGDAEAPTPYIMINA</sequence>
<reference evidence="2" key="1">
    <citation type="submission" date="2021-01" db="EMBL/GenBank/DDBJ databases">
        <authorList>
            <person name="Corre E."/>
            <person name="Pelletier E."/>
            <person name="Niang G."/>
            <person name="Scheremetjew M."/>
            <person name="Finn R."/>
            <person name="Kale V."/>
            <person name="Holt S."/>
            <person name="Cochrane G."/>
            <person name="Meng A."/>
            <person name="Brown T."/>
            <person name="Cohen L."/>
        </authorList>
    </citation>
    <scope>NUCLEOTIDE SEQUENCE</scope>
    <source>
        <strain evidence="2">CCAP 955/1</strain>
    </source>
</reference>